<keyword evidence="8 9" id="KW-0472">Membrane</keyword>
<reference evidence="11" key="1">
    <citation type="submission" date="2023-03" db="EMBL/GenBank/DDBJ databases">
        <title>Actinorhabdospora filicis NBRC 111898.</title>
        <authorList>
            <person name="Ichikawa N."/>
            <person name="Sato H."/>
            <person name="Tonouchi N."/>
        </authorList>
    </citation>
    <scope>NUCLEOTIDE SEQUENCE</scope>
    <source>
        <strain evidence="11">NBRC 111898</strain>
    </source>
</reference>
<comment type="subcellular location">
    <subcellularLocation>
        <location evidence="1">Membrane</location>
        <topology evidence="1">Multi-pass membrane protein</topology>
    </subcellularLocation>
</comment>
<evidence type="ECO:0000313" key="11">
    <source>
        <dbReference type="EMBL" id="GLZ81714.1"/>
    </source>
</evidence>
<feature type="transmembrane region" description="Helical" evidence="9">
    <location>
        <begin position="273"/>
        <end position="293"/>
    </location>
</feature>
<evidence type="ECO:0000256" key="1">
    <source>
        <dbReference type="ARBA" id="ARBA00004141"/>
    </source>
</evidence>
<dbReference type="Pfam" id="PF00999">
    <property type="entry name" value="Na_H_Exchanger"/>
    <property type="match status" value="1"/>
</dbReference>
<evidence type="ECO:0000313" key="12">
    <source>
        <dbReference type="Proteomes" id="UP001165079"/>
    </source>
</evidence>
<dbReference type="Gene3D" id="1.20.1530.20">
    <property type="match status" value="1"/>
</dbReference>
<evidence type="ECO:0000259" key="10">
    <source>
        <dbReference type="Pfam" id="PF00999"/>
    </source>
</evidence>
<organism evidence="11 12">
    <name type="scientific">Actinorhabdospora filicis</name>
    <dbReference type="NCBI Taxonomy" id="1785913"/>
    <lineage>
        <taxon>Bacteria</taxon>
        <taxon>Bacillati</taxon>
        <taxon>Actinomycetota</taxon>
        <taxon>Actinomycetes</taxon>
        <taxon>Micromonosporales</taxon>
        <taxon>Micromonosporaceae</taxon>
        <taxon>Actinorhabdospora</taxon>
    </lineage>
</organism>
<evidence type="ECO:0000256" key="2">
    <source>
        <dbReference type="ARBA" id="ARBA00005551"/>
    </source>
</evidence>
<keyword evidence="3" id="KW-0813">Transport</keyword>
<evidence type="ECO:0000256" key="5">
    <source>
        <dbReference type="ARBA" id="ARBA00022692"/>
    </source>
</evidence>
<feature type="transmembrane region" description="Helical" evidence="9">
    <location>
        <begin position="370"/>
        <end position="387"/>
    </location>
</feature>
<feature type="transmembrane region" description="Helical" evidence="9">
    <location>
        <begin position="339"/>
        <end position="358"/>
    </location>
</feature>
<dbReference type="PANTHER" id="PTHR43562:SF1">
    <property type="entry name" value="NA(+)_H(+) ANTIPORTER YJBQ-RELATED"/>
    <property type="match status" value="1"/>
</dbReference>
<feature type="transmembrane region" description="Helical" evidence="9">
    <location>
        <begin position="118"/>
        <end position="138"/>
    </location>
</feature>
<comment type="caution">
    <text evidence="11">The sequence shown here is derived from an EMBL/GenBank/DDBJ whole genome shotgun (WGS) entry which is preliminary data.</text>
</comment>
<evidence type="ECO:0000256" key="9">
    <source>
        <dbReference type="SAM" id="Phobius"/>
    </source>
</evidence>
<evidence type="ECO:0000256" key="7">
    <source>
        <dbReference type="ARBA" id="ARBA00023065"/>
    </source>
</evidence>
<accession>A0A9W6STK3</accession>
<feature type="transmembrane region" description="Helical" evidence="9">
    <location>
        <begin position="61"/>
        <end position="79"/>
    </location>
</feature>
<gene>
    <name evidence="11" type="ORF">Afil01_65210</name>
</gene>
<feature type="transmembrane region" description="Helical" evidence="9">
    <location>
        <begin position="91"/>
        <end position="112"/>
    </location>
</feature>
<feature type="transmembrane region" description="Helical" evidence="9">
    <location>
        <begin position="305"/>
        <end position="327"/>
    </location>
</feature>
<protein>
    <submittedName>
        <fullName evidence="11">Sodium/hydrogen exchanger</fullName>
    </submittedName>
</protein>
<feature type="transmembrane region" description="Helical" evidence="9">
    <location>
        <begin position="6"/>
        <end position="26"/>
    </location>
</feature>
<keyword evidence="7" id="KW-0406">Ion transport</keyword>
<feature type="transmembrane region" description="Helical" evidence="9">
    <location>
        <begin position="33"/>
        <end position="55"/>
    </location>
</feature>
<keyword evidence="5 9" id="KW-0812">Transmembrane</keyword>
<dbReference type="GO" id="GO:0016020">
    <property type="term" value="C:membrane"/>
    <property type="evidence" value="ECO:0007669"/>
    <property type="project" value="UniProtKB-SubCell"/>
</dbReference>
<name>A0A9W6STK3_9ACTN</name>
<dbReference type="GO" id="GO:1902600">
    <property type="term" value="P:proton transmembrane transport"/>
    <property type="evidence" value="ECO:0007669"/>
    <property type="project" value="InterPro"/>
</dbReference>
<keyword evidence="12" id="KW-1185">Reference proteome</keyword>
<feature type="domain" description="Cation/H+ exchanger transmembrane" evidence="10">
    <location>
        <begin position="18"/>
        <end position="385"/>
    </location>
</feature>
<feature type="transmembrane region" description="Helical" evidence="9">
    <location>
        <begin position="220"/>
        <end position="237"/>
    </location>
</feature>
<feature type="transmembrane region" description="Helical" evidence="9">
    <location>
        <begin position="243"/>
        <end position="261"/>
    </location>
</feature>
<dbReference type="InterPro" id="IPR006153">
    <property type="entry name" value="Cation/H_exchanger_TM"/>
</dbReference>
<dbReference type="EMBL" id="BSTX01000007">
    <property type="protein sequence ID" value="GLZ81714.1"/>
    <property type="molecule type" value="Genomic_DNA"/>
</dbReference>
<feature type="transmembrane region" description="Helical" evidence="9">
    <location>
        <begin position="150"/>
        <end position="170"/>
    </location>
</feature>
<evidence type="ECO:0000256" key="6">
    <source>
        <dbReference type="ARBA" id="ARBA00022989"/>
    </source>
</evidence>
<keyword evidence="4" id="KW-0050">Antiport</keyword>
<dbReference type="RefSeq" id="WP_285667268.1">
    <property type="nucleotide sequence ID" value="NZ_BSTX01000007.1"/>
</dbReference>
<proteinExistence type="inferred from homology"/>
<dbReference type="GO" id="GO:0015297">
    <property type="term" value="F:antiporter activity"/>
    <property type="evidence" value="ECO:0007669"/>
    <property type="project" value="UniProtKB-KW"/>
</dbReference>
<sequence>MDGISTDSAWFGLTLIFAAAVLAPLLSDRLNRWIPVPSTVLEIVLGILLGPVFLLVHENVVTGYFHDLGLAMLFFLAGYEIEFGRIKGRPLTLASAGWIIGIAAGLGLGTLVGGGWRAGVVIGIAVTTTALGTILPMVRDAGLLPTKVGAHIMAVGAIGEFAPMAAIVVFFGPTGGGDHPPWVRAAFVLLAVAAAFLAMRPRSERVGRLLTATLGTSVQFAVRLSMLMVVMMIWIAYELGLDIVLGGFVAGVVIRLLISTIEREEAERVASKLDAVGFGFLVPFFFVTTGVGYNLKALLDSPSALLALPLFLLLFLVVRGVVTWFVLRRDFGRAERLSLSLLASTQLPLVVVVAGIGADTGRISAATESSLVGAAMLSVLIFPLLAIRPGKAMKRFTADHLASEPT</sequence>
<dbReference type="PANTHER" id="PTHR43562">
    <property type="entry name" value="NAPA-TYPE SODIUM/HYDROGEN ANTIPORTER"/>
    <property type="match status" value="1"/>
</dbReference>
<keyword evidence="6 9" id="KW-1133">Transmembrane helix</keyword>
<feature type="transmembrane region" description="Helical" evidence="9">
    <location>
        <begin position="182"/>
        <end position="199"/>
    </location>
</feature>
<evidence type="ECO:0000256" key="3">
    <source>
        <dbReference type="ARBA" id="ARBA00022448"/>
    </source>
</evidence>
<dbReference type="AlphaFoldDB" id="A0A9W6STK3"/>
<dbReference type="InterPro" id="IPR038770">
    <property type="entry name" value="Na+/solute_symporter_sf"/>
</dbReference>
<dbReference type="Proteomes" id="UP001165079">
    <property type="component" value="Unassembled WGS sequence"/>
</dbReference>
<evidence type="ECO:0000256" key="4">
    <source>
        <dbReference type="ARBA" id="ARBA00022449"/>
    </source>
</evidence>
<comment type="similarity">
    <text evidence="2">Belongs to the monovalent cation:proton antiporter 2 (CPA2) transporter (TC 2.A.37) family.</text>
</comment>
<evidence type="ECO:0000256" key="8">
    <source>
        <dbReference type="ARBA" id="ARBA00023136"/>
    </source>
</evidence>